<dbReference type="RefSeq" id="WP_081849781.1">
    <property type="nucleotide sequence ID" value="NZ_JMQN01000040.1"/>
</dbReference>
<evidence type="ECO:0000313" key="3">
    <source>
        <dbReference type="Proteomes" id="UP000028252"/>
    </source>
</evidence>
<dbReference type="InterPro" id="IPR010752">
    <property type="entry name" value="DUF1329"/>
</dbReference>
<proteinExistence type="predicted"/>
<sequence>MTTHTLQGKMKRPAISLALSLSILSGASFAAVSDQQAAALGKELTPLGAERAGNSDGTIPEWTGGLGQSDDRYTDPFANEAPLFTITAANVEQYADKLSPGQIAMIKRYPDSFRIPVYPTHRTAAYPEQLYDLVKWNATHTELTENGNGLTTFREAVPFPIPQNALEVIWNHLTRYRGGAFERTFVQVPVQANGDFTPVKINERVSWPEYLKDSPDNGQTSNILSFFVQEVLAPARLTGDVLLIHETLNQVTQPRQAWTYNTGQRRVRRAPQIAYDAPGTASDGLRTTDNLDLFNGAPDRYEWKLVGKRELYIPYNSFKLASRDLSYNQILTRGHINPDYTRYELHRVWQVEATLKPGERHVYSKRVFFIDEDSWQIAIADHYDGRGELWRVAEAHAFPYRDAQVPWLTAETLYDLQSGRYLVGSLTNEEGKGFDFTQRFDYKDFTPQAIRRLGR</sequence>
<reference evidence="2 3" key="1">
    <citation type="submission" date="2014-04" db="EMBL/GenBank/DDBJ databases">
        <title>Marinobacterium kochiensis sp. nov., isolated from sediment sample collected from Kochi backwaters in Kerala, India.</title>
        <authorList>
            <person name="Singh A."/>
            <person name="Pinnaka A.K."/>
        </authorList>
    </citation>
    <scope>NUCLEOTIDE SEQUENCE [LARGE SCALE GENOMIC DNA]</scope>
    <source>
        <strain evidence="2 3">AK27</strain>
    </source>
</reference>
<evidence type="ECO:0008006" key="4">
    <source>
        <dbReference type="Google" id="ProtNLM"/>
    </source>
</evidence>
<protein>
    <recommendedName>
        <fullName evidence="4">Outer membrane lipoprotein-sorting protein</fullName>
    </recommendedName>
</protein>
<dbReference type="Proteomes" id="UP000028252">
    <property type="component" value="Unassembled WGS sequence"/>
</dbReference>
<organism evidence="2 3">
    <name type="scientific">Marinobacterium lacunae</name>
    <dbReference type="NCBI Taxonomy" id="1232683"/>
    <lineage>
        <taxon>Bacteria</taxon>
        <taxon>Pseudomonadati</taxon>
        <taxon>Pseudomonadota</taxon>
        <taxon>Gammaproteobacteria</taxon>
        <taxon>Oceanospirillales</taxon>
        <taxon>Oceanospirillaceae</taxon>
        <taxon>Marinobacterium</taxon>
    </lineage>
</organism>
<dbReference type="EMBL" id="JMQN01000040">
    <property type="protein sequence ID" value="KEA63005.1"/>
    <property type="molecule type" value="Genomic_DNA"/>
</dbReference>
<comment type="caution">
    <text evidence="2">The sequence shown here is derived from an EMBL/GenBank/DDBJ whole genome shotgun (WGS) entry which is preliminary data.</text>
</comment>
<keyword evidence="1" id="KW-0732">Signal</keyword>
<accession>A0A081FWV0</accession>
<dbReference type="Gene3D" id="2.50.20.10">
    <property type="entry name" value="Lipoprotein localisation LolA/LolB/LppX"/>
    <property type="match status" value="1"/>
</dbReference>
<name>A0A081FWV0_9GAMM</name>
<dbReference type="STRING" id="1232683.ADIMK_2529"/>
<evidence type="ECO:0000256" key="1">
    <source>
        <dbReference type="SAM" id="SignalP"/>
    </source>
</evidence>
<evidence type="ECO:0000313" key="2">
    <source>
        <dbReference type="EMBL" id="KEA63005.1"/>
    </source>
</evidence>
<feature type="chain" id="PRO_5001757367" description="Outer membrane lipoprotein-sorting protein" evidence="1">
    <location>
        <begin position="31"/>
        <end position="455"/>
    </location>
</feature>
<dbReference type="AlphaFoldDB" id="A0A081FWV0"/>
<gene>
    <name evidence="2" type="ORF">ADIMK_2529</name>
</gene>
<feature type="signal peptide" evidence="1">
    <location>
        <begin position="1"/>
        <end position="30"/>
    </location>
</feature>
<dbReference type="CDD" id="cd16329">
    <property type="entry name" value="LolA_like"/>
    <property type="match status" value="1"/>
</dbReference>
<keyword evidence="3" id="KW-1185">Reference proteome</keyword>
<dbReference type="eggNOG" id="ENOG502Z7HQ">
    <property type="taxonomic scope" value="Bacteria"/>
</dbReference>
<dbReference type="PATRIC" id="fig|1232683.4.peg.2481"/>
<dbReference type="Pfam" id="PF07044">
    <property type="entry name" value="DUF1329"/>
    <property type="match status" value="1"/>
</dbReference>